<proteinExistence type="predicted"/>
<sequence length="183" mass="18772">MRFASYATIALSFVGAAVGVPAVKRASVSDLDTALSTLTSQISALDAALDAYPAAGDLLAASNINDQVLALGSTADNAAALAKALTTLSEADGQTIFVSMQNAVPQFEDYIQQLITKKTGFTSLPIPGIEGLVLQGLHGLANSVTILGSSLLAIAPADLQSPAQTLFQRITLAFAQVIMAYSS</sequence>
<dbReference type="EMBL" id="ML208530">
    <property type="protein sequence ID" value="TFK63296.1"/>
    <property type="molecule type" value="Genomic_DNA"/>
</dbReference>
<reference evidence="1 2" key="1">
    <citation type="journal article" date="2019" name="Nat. Ecol. Evol.">
        <title>Megaphylogeny resolves global patterns of mushroom evolution.</title>
        <authorList>
            <person name="Varga T."/>
            <person name="Krizsan K."/>
            <person name="Foldi C."/>
            <person name="Dima B."/>
            <person name="Sanchez-Garcia M."/>
            <person name="Sanchez-Ramirez S."/>
            <person name="Szollosi G.J."/>
            <person name="Szarkandi J.G."/>
            <person name="Papp V."/>
            <person name="Albert L."/>
            <person name="Andreopoulos W."/>
            <person name="Angelini C."/>
            <person name="Antonin V."/>
            <person name="Barry K.W."/>
            <person name="Bougher N.L."/>
            <person name="Buchanan P."/>
            <person name="Buyck B."/>
            <person name="Bense V."/>
            <person name="Catcheside P."/>
            <person name="Chovatia M."/>
            <person name="Cooper J."/>
            <person name="Damon W."/>
            <person name="Desjardin D."/>
            <person name="Finy P."/>
            <person name="Geml J."/>
            <person name="Haridas S."/>
            <person name="Hughes K."/>
            <person name="Justo A."/>
            <person name="Karasinski D."/>
            <person name="Kautmanova I."/>
            <person name="Kiss B."/>
            <person name="Kocsube S."/>
            <person name="Kotiranta H."/>
            <person name="LaButti K.M."/>
            <person name="Lechner B.E."/>
            <person name="Liimatainen K."/>
            <person name="Lipzen A."/>
            <person name="Lukacs Z."/>
            <person name="Mihaltcheva S."/>
            <person name="Morgado L.N."/>
            <person name="Niskanen T."/>
            <person name="Noordeloos M.E."/>
            <person name="Ohm R.A."/>
            <person name="Ortiz-Santana B."/>
            <person name="Ovrebo C."/>
            <person name="Racz N."/>
            <person name="Riley R."/>
            <person name="Savchenko A."/>
            <person name="Shiryaev A."/>
            <person name="Soop K."/>
            <person name="Spirin V."/>
            <person name="Szebenyi C."/>
            <person name="Tomsovsky M."/>
            <person name="Tulloss R.E."/>
            <person name="Uehling J."/>
            <person name="Grigoriev I.V."/>
            <person name="Vagvolgyi C."/>
            <person name="Papp T."/>
            <person name="Martin F.M."/>
            <person name="Miettinen O."/>
            <person name="Hibbett D.S."/>
            <person name="Nagy L.G."/>
        </authorList>
    </citation>
    <scope>NUCLEOTIDE SEQUENCE [LARGE SCALE GENOMIC DNA]</scope>
    <source>
        <strain evidence="1 2">NL-1719</strain>
    </source>
</reference>
<name>A0ACD3ACQ7_9AGAR</name>
<evidence type="ECO:0000313" key="1">
    <source>
        <dbReference type="EMBL" id="TFK63296.1"/>
    </source>
</evidence>
<organism evidence="1 2">
    <name type="scientific">Pluteus cervinus</name>
    <dbReference type="NCBI Taxonomy" id="181527"/>
    <lineage>
        <taxon>Eukaryota</taxon>
        <taxon>Fungi</taxon>
        <taxon>Dikarya</taxon>
        <taxon>Basidiomycota</taxon>
        <taxon>Agaricomycotina</taxon>
        <taxon>Agaricomycetes</taxon>
        <taxon>Agaricomycetidae</taxon>
        <taxon>Agaricales</taxon>
        <taxon>Pluteineae</taxon>
        <taxon>Pluteaceae</taxon>
        <taxon>Pluteus</taxon>
    </lineage>
</organism>
<dbReference type="Proteomes" id="UP000308600">
    <property type="component" value="Unassembled WGS sequence"/>
</dbReference>
<keyword evidence="2" id="KW-1185">Reference proteome</keyword>
<protein>
    <submittedName>
        <fullName evidence="1">Uncharacterized protein</fullName>
    </submittedName>
</protein>
<evidence type="ECO:0000313" key="2">
    <source>
        <dbReference type="Proteomes" id="UP000308600"/>
    </source>
</evidence>
<accession>A0ACD3ACQ7</accession>
<gene>
    <name evidence="1" type="ORF">BDN72DRAFT_862212</name>
</gene>